<dbReference type="RefSeq" id="WP_072936712.1">
    <property type="nucleotide sequence ID" value="NZ_CYRX01000008.1"/>
</dbReference>
<evidence type="ECO:0000313" key="1">
    <source>
        <dbReference type="EMBL" id="CUH58989.1"/>
    </source>
</evidence>
<dbReference type="STRING" id="266809.PM03_10195"/>
<organism evidence="1 2">
    <name type="scientific">Thalassobacter stenotrophicus</name>
    <dbReference type="NCBI Taxonomy" id="266809"/>
    <lineage>
        <taxon>Bacteria</taxon>
        <taxon>Pseudomonadati</taxon>
        <taxon>Pseudomonadota</taxon>
        <taxon>Alphaproteobacteria</taxon>
        <taxon>Rhodobacterales</taxon>
        <taxon>Roseobacteraceae</taxon>
        <taxon>Thalassobacter</taxon>
    </lineage>
</organism>
<dbReference type="eggNOG" id="COG2017">
    <property type="taxonomic scope" value="Bacteria"/>
</dbReference>
<proteinExistence type="predicted"/>
<dbReference type="AlphaFoldDB" id="A0A0P1EWS1"/>
<dbReference type="EMBL" id="CYRX01000008">
    <property type="protein sequence ID" value="CUH58989.1"/>
    <property type="molecule type" value="Genomic_DNA"/>
</dbReference>
<gene>
    <name evidence="1" type="ORF">THS5294_00269</name>
</gene>
<dbReference type="Proteomes" id="UP000051298">
    <property type="component" value="Unassembled WGS sequence"/>
</dbReference>
<protein>
    <submittedName>
        <fullName evidence="1">Uncharacterized protein</fullName>
    </submittedName>
</protein>
<name>A0A0P1EWS1_9RHOB</name>
<sequence length="343" mass="37408">MRIEISARRIWAELEPSVGHMPRLVIGGADVLHAAPWQQAPEVQADRAIPPVDRRLGGTFLTAPFGMDDVTDGPPHGAPANTRWILKRQTAQSLHWRLAQSISGARIDGHIWVRDDEPAIYQRHVISGGEGATTLAHHPMIHMAEGGFVRCAPKRAILTEPSPLEPGAQYWRSGQRITGWMIDGPSGPVDLREYPHDTPCEDFLTMVEQAQSGLGWTAVHRHAEDDTILCLKRCEELPVTMLWVSNGGRAYAPWNGRHRGVLGVEDGCTAGGAGFAAALRDNRVSDEGVPSALPLSGQRVIRHAILRLNGARPIAQVALARGLHITYEDGGTHEVPFDVEAFA</sequence>
<evidence type="ECO:0000313" key="2">
    <source>
        <dbReference type="Proteomes" id="UP000051298"/>
    </source>
</evidence>
<reference evidence="1 2" key="1">
    <citation type="submission" date="2015-09" db="EMBL/GenBank/DDBJ databases">
        <authorList>
            <consortium name="Swine Surveillance"/>
        </authorList>
    </citation>
    <scope>NUCLEOTIDE SEQUENCE [LARGE SCALE GENOMIC DNA]</scope>
    <source>
        <strain evidence="1 2">CECT 5294</strain>
    </source>
</reference>
<accession>A0A0P1EWS1</accession>